<accession>A0A562THT7</accession>
<dbReference type="PROSITE" id="PS50112">
    <property type="entry name" value="PAS"/>
    <property type="match status" value="1"/>
</dbReference>
<dbReference type="NCBIfam" id="TIGR00229">
    <property type="entry name" value="sensory_box"/>
    <property type="match status" value="1"/>
</dbReference>
<dbReference type="SMART" id="SM00052">
    <property type="entry name" value="EAL"/>
    <property type="match status" value="1"/>
</dbReference>
<feature type="domain" description="EAL" evidence="3">
    <location>
        <begin position="488"/>
        <end position="743"/>
    </location>
</feature>
<dbReference type="CDD" id="cd01948">
    <property type="entry name" value="EAL"/>
    <property type="match status" value="1"/>
</dbReference>
<evidence type="ECO:0000259" key="4">
    <source>
        <dbReference type="PROSITE" id="PS50887"/>
    </source>
</evidence>
<sequence length="747" mass="82796">MQTIVNINEAKGEHNCILKLLDTILTDQSDDTSLEDVLGHALDVLTDHPCGQKVRKLGIFIRDPKTEELKLTVQKSISPDYGSSCCLESCSLPLSISAVSKRKTRFGSCPNCFTDPAVENFETQHFYSIPIIAERHILGTLVLCVPASYCYGAADIAILERFCQILGLLILSAQRALEISKHSRLLATSNDRHRELLSVIEDHTIFSRTDTAGRIVDVNDALVEISGYSRDELIGAPHSLLNSGHHDPPFWHNFWRTIASGQTWRGEICNRTKTGELYWVDSIVAPLRGADNKIENYISVRFEITERKAAQKRIECLAYYDTLTGLPNRAHTIQTIQKTLDENGAGERVLALYYLDLDRFKDINDKRGHAAGDQVLATVASRLKSLCPEKAFLGRLGSDEFAVICDVATRQEALQISERFQTVLQDPIQVSGERFALGLSIGIAFAPFHASDADSLLSRADMAMYQAKTTGAGSVLYSQSMADALLRRQLVSDRLKHALDAGAFYLAFQPQVHLADEKFSGCEVLLRWRDDELGNVSPAEFIPIAEELGLMDRLGVWVISETCRHIIDWASRGLFVPGRLALNISAQELMSPNYVGTLQETLGKFGCDPGSFELEITEHGLMRDIIAGKETLINLEELGFRIAIDDFGTGYSSLSYVKHFAANQLKIDLSFVRDMMIDQVSHDIVAATVAMSEKLGMETVAEGVETKEQADALKAMNCPIAQGYYYSRPLGAQEFEETWLMGANSPA</sequence>
<dbReference type="Pfam" id="PF00990">
    <property type="entry name" value="GGDEF"/>
    <property type="match status" value="1"/>
</dbReference>
<dbReference type="Gene3D" id="3.30.70.270">
    <property type="match status" value="1"/>
</dbReference>
<dbReference type="PROSITE" id="PS50883">
    <property type="entry name" value="EAL"/>
    <property type="match status" value="1"/>
</dbReference>
<dbReference type="SUPFAM" id="SSF141868">
    <property type="entry name" value="EAL domain-like"/>
    <property type="match status" value="1"/>
</dbReference>
<feature type="domain" description="PAS" evidence="1">
    <location>
        <begin position="210"/>
        <end position="235"/>
    </location>
</feature>
<dbReference type="SUPFAM" id="SSF55073">
    <property type="entry name" value="Nucleotide cyclase"/>
    <property type="match status" value="1"/>
</dbReference>
<dbReference type="PANTHER" id="PTHR44757:SF2">
    <property type="entry name" value="BIOFILM ARCHITECTURE MAINTENANCE PROTEIN MBAA"/>
    <property type="match status" value="1"/>
</dbReference>
<dbReference type="Gene3D" id="3.30.450.20">
    <property type="entry name" value="PAS domain"/>
    <property type="match status" value="1"/>
</dbReference>
<dbReference type="Pfam" id="PF13426">
    <property type="entry name" value="PAS_9"/>
    <property type="match status" value="1"/>
</dbReference>
<dbReference type="InterPro" id="IPR001633">
    <property type="entry name" value="EAL_dom"/>
</dbReference>
<dbReference type="Gene3D" id="3.30.450.40">
    <property type="match status" value="1"/>
</dbReference>
<dbReference type="InterPro" id="IPR035919">
    <property type="entry name" value="EAL_sf"/>
</dbReference>
<dbReference type="RefSeq" id="WP_145340696.1">
    <property type="nucleotide sequence ID" value="NZ_SMLY01000087.1"/>
</dbReference>
<gene>
    <name evidence="5" type="ORF">JM93_00766</name>
</gene>
<organism evidence="5 6">
    <name type="scientific">Roseibium hamelinense</name>
    <dbReference type="NCBI Taxonomy" id="150831"/>
    <lineage>
        <taxon>Bacteria</taxon>
        <taxon>Pseudomonadati</taxon>
        <taxon>Pseudomonadota</taxon>
        <taxon>Alphaproteobacteria</taxon>
        <taxon>Hyphomicrobiales</taxon>
        <taxon>Stappiaceae</taxon>
        <taxon>Roseibium</taxon>
    </lineage>
</organism>
<dbReference type="InterPro" id="IPR029016">
    <property type="entry name" value="GAF-like_dom_sf"/>
</dbReference>
<proteinExistence type="predicted"/>
<dbReference type="PANTHER" id="PTHR44757">
    <property type="entry name" value="DIGUANYLATE CYCLASE DGCP"/>
    <property type="match status" value="1"/>
</dbReference>
<feature type="domain" description="PAC" evidence="2">
    <location>
        <begin position="262"/>
        <end position="316"/>
    </location>
</feature>
<dbReference type="InterPro" id="IPR000700">
    <property type="entry name" value="PAS-assoc_C"/>
</dbReference>
<keyword evidence="6" id="KW-1185">Reference proteome</keyword>
<evidence type="ECO:0000313" key="5">
    <source>
        <dbReference type="EMBL" id="TWI93211.1"/>
    </source>
</evidence>
<evidence type="ECO:0000259" key="1">
    <source>
        <dbReference type="PROSITE" id="PS50112"/>
    </source>
</evidence>
<dbReference type="InterPro" id="IPR001610">
    <property type="entry name" value="PAC"/>
</dbReference>
<dbReference type="AlphaFoldDB" id="A0A562THT7"/>
<dbReference type="Pfam" id="PF00563">
    <property type="entry name" value="EAL"/>
    <property type="match status" value="1"/>
</dbReference>
<feature type="domain" description="GGDEF" evidence="4">
    <location>
        <begin position="348"/>
        <end position="480"/>
    </location>
</feature>
<dbReference type="InterPro" id="IPR029787">
    <property type="entry name" value="Nucleotide_cyclase"/>
</dbReference>
<dbReference type="CDD" id="cd01949">
    <property type="entry name" value="GGDEF"/>
    <property type="match status" value="1"/>
</dbReference>
<dbReference type="PROSITE" id="PS50887">
    <property type="entry name" value="GGDEF"/>
    <property type="match status" value="1"/>
</dbReference>
<dbReference type="PROSITE" id="PS50113">
    <property type="entry name" value="PAC"/>
    <property type="match status" value="1"/>
</dbReference>
<dbReference type="NCBIfam" id="TIGR00254">
    <property type="entry name" value="GGDEF"/>
    <property type="match status" value="1"/>
</dbReference>
<protein>
    <submittedName>
        <fullName evidence="5">PAS domain S-box-containing protein/diguanylate cyclase (GGDEF)-like protein</fullName>
    </submittedName>
</protein>
<evidence type="ECO:0000313" key="6">
    <source>
        <dbReference type="Proteomes" id="UP000320593"/>
    </source>
</evidence>
<dbReference type="SMART" id="SM00086">
    <property type="entry name" value="PAC"/>
    <property type="match status" value="1"/>
</dbReference>
<dbReference type="InterPro" id="IPR000160">
    <property type="entry name" value="GGDEF_dom"/>
</dbReference>
<dbReference type="EMBL" id="VLLF01000001">
    <property type="protein sequence ID" value="TWI93211.1"/>
    <property type="molecule type" value="Genomic_DNA"/>
</dbReference>
<dbReference type="InterPro" id="IPR000014">
    <property type="entry name" value="PAS"/>
</dbReference>
<dbReference type="Proteomes" id="UP000320593">
    <property type="component" value="Unassembled WGS sequence"/>
</dbReference>
<dbReference type="InterPro" id="IPR035965">
    <property type="entry name" value="PAS-like_dom_sf"/>
</dbReference>
<dbReference type="Gene3D" id="3.20.20.450">
    <property type="entry name" value="EAL domain"/>
    <property type="match status" value="1"/>
</dbReference>
<name>A0A562THT7_9HYPH</name>
<dbReference type="CDD" id="cd00130">
    <property type="entry name" value="PAS"/>
    <property type="match status" value="1"/>
</dbReference>
<comment type="caution">
    <text evidence="5">The sequence shown here is derived from an EMBL/GenBank/DDBJ whole genome shotgun (WGS) entry which is preliminary data.</text>
</comment>
<dbReference type="OrthoDB" id="9814202at2"/>
<dbReference type="InterPro" id="IPR052155">
    <property type="entry name" value="Biofilm_reg_signaling"/>
</dbReference>
<evidence type="ECO:0000259" key="3">
    <source>
        <dbReference type="PROSITE" id="PS50883"/>
    </source>
</evidence>
<dbReference type="SUPFAM" id="SSF55785">
    <property type="entry name" value="PYP-like sensor domain (PAS domain)"/>
    <property type="match status" value="1"/>
</dbReference>
<reference evidence="5 6" key="1">
    <citation type="submission" date="2019-07" db="EMBL/GenBank/DDBJ databases">
        <title>Genomic Encyclopedia of Archaeal and Bacterial Type Strains, Phase II (KMG-II): from individual species to whole genera.</title>
        <authorList>
            <person name="Goeker M."/>
        </authorList>
    </citation>
    <scope>NUCLEOTIDE SEQUENCE [LARGE SCALE GENOMIC DNA]</scope>
    <source>
        <strain evidence="5 6">ATCC BAA-252</strain>
    </source>
</reference>
<dbReference type="InterPro" id="IPR043128">
    <property type="entry name" value="Rev_trsase/Diguanyl_cyclase"/>
</dbReference>
<dbReference type="SUPFAM" id="SSF55781">
    <property type="entry name" value="GAF domain-like"/>
    <property type="match status" value="1"/>
</dbReference>
<evidence type="ECO:0000259" key="2">
    <source>
        <dbReference type="PROSITE" id="PS50113"/>
    </source>
</evidence>
<dbReference type="SMART" id="SM00267">
    <property type="entry name" value="GGDEF"/>
    <property type="match status" value="1"/>
</dbReference>